<feature type="domain" description="Transposase IS200-like" evidence="1">
    <location>
        <begin position="1"/>
        <end position="113"/>
    </location>
</feature>
<feature type="non-terminal residue" evidence="2">
    <location>
        <position position="1"/>
    </location>
</feature>
<dbReference type="SMART" id="SM01321">
    <property type="entry name" value="Y1_Tnp"/>
    <property type="match status" value="1"/>
</dbReference>
<dbReference type="PANTHER" id="PTHR33360:SF4">
    <property type="entry name" value="TRANSPOSASE IS200-LIKE PROTEIN"/>
    <property type="match status" value="1"/>
</dbReference>
<accession>A0A2M6WM12</accession>
<dbReference type="EMBL" id="PFAS01000040">
    <property type="protein sequence ID" value="PIT93806.1"/>
    <property type="molecule type" value="Genomic_DNA"/>
</dbReference>
<sequence length="126" mass="14577">CPAKYRRSVFAIPSIDQEIKQICIEISHKYDIHFVEIGVDENHVHFLIQSVPMISPQRIAQIVKSITAKEIFKRKPEVKKMLWGGEFWTKGYYINTVGTAGNEGVIKRYIQNQGSTYEQVYSTQLK</sequence>
<organism evidence="2 3">
    <name type="scientific">Candidatus Falkowbacteria bacterium CG10_big_fil_rev_8_21_14_0_10_43_11</name>
    <dbReference type="NCBI Taxonomy" id="1974568"/>
    <lineage>
        <taxon>Bacteria</taxon>
        <taxon>Candidatus Falkowiibacteriota</taxon>
    </lineage>
</organism>
<protein>
    <submittedName>
        <fullName evidence="2">IS200/IS605 family transposase</fullName>
    </submittedName>
</protein>
<name>A0A2M6WM12_9BACT</name>
<dbReference type="Proteomes" id="UP000229335">
    <property type="component" value="Unassembled WGS sequence"/>
</dbReference>
<comment type="caution">
    <text evidence="2">The sequence shown here is derived from an EMBL/GenBank/DDBJ whole genome shotgun (WGS) entry which is preliminary data.</text>
</comment>
<gene>
    <name evidence="2" type="ORF">COU00_02435</name>
</gene>
<dbReference type="SUPFAM" id="SSF143422">
    <property type="entry name" value="Transposase IS200-like"/>
    <property type="match status" value="1"/>
</dbReference>
<dbReference type="InterPro" id="IPR036515">
    <property type="entry name" value="Transposase_17_sf"/>
</dbReference>
<evidence type="ECO:0000259" key="1">
    <source>
        <dbReference type="SMART" id="SM01321"/>
    </source>
</evidence>
<dbReference type="AlphaFoldDB" id="A0A2M6WM12"/>
<evidence type="ECO:0000313" key="2">
    <source>
        <dbReference type="EMBL" id="PIT93806.1"/>
    </source>
</evidence>
<dbReference type="InterPro" id="IPR002686">
    <property type="entry name" value="Transposase_17"/>
</dbReference>
<dbReference type="GO" id="GO:0004803">
    <property type="term" value="F:transposase activity"/>
    <property type="evidence" value="ECO:0007669"/>
    <property type="project" value="InterPro"/>
</dbReference>
<feature type="non-terminal residue" evidence="2">
    <location>
        <position position="126"/>
    </location>
</feature>
<dbReference type="Gene3D" id="3.30.70.1290">
    <property type="entry name" value="Transposase IS200-like"/>
    <property type="match status" value="1"/>
</dbReference>
<dbReference type="PANTHER" id="PTHR33360">
    <property type="entry name" value="TRANSPOSASE FOR INSERTION SEQUENCE ELEMENT IS200"/>
    <property type="match status" value="1"/>
</dbReference>
<proteinExistence type="predicted"/>
<dbReference type="NCBIfam" id="NF033573">
    <property type="entry name" value="transpos_IS200"/>
    <property type="match status" value="1"/>
</dbReference>
<reference evidence="3" key="1">
    <citation type="submission" date="2017-09" db="EMBL/GenBank/DDBJ databases">
        <title>Depth-based differentiation of microbial function through sediment-hosted aquifers and enrichment of novel symbionts in the deep terrestrial subsurface.</title>
        <authorList>
            <person name="Probst A.J."/>
            <person name="Ladd B."/>
            <person name="Jarett J.K."/>
            <person name="Geller-Mcgrath D.E."/>
            <person name="Sieber C.M.K."/>
            <person name="Emerson J.B."/>
            <person name="Anantharaman K."/>
            <person name="Thomas B.C."/>
            <person name="Malmstrom R."/>
            <person name="Stieglmeier M."/>
            <person name="Klingl A."/>
            <person name="Woyke T."/>
            <person name="Ryan C.M."/>
            <person name="Banfield J.F."/>
        </authorList>
    </citation>
    <scope>NUCLEOTIDE SEQUENCE [LARGE SCALE GENOMIC DNA]</scope>
</reference>
<evidence type="ECO:0000313" key="3">
    <source>
        <dbReference type="Proteomes" id="UP000229335"/>
    </source>
</evidence>
<dbReference type="GO" id="GO:0006313">
    <property type="term" value="P:DNA transposition"/>
    <property type="evidence" value="ECO:0007669"/>
    <property type="project" value="InterPro"/>
</dbReference>
<dbReference type="Pfam" id="PF01797">
    <property type="entry name" value="Y1_Tnp"/>
    <property type="match status" value="1"/>
</dbReference>
<dbReference type="GO" id="GO:0003677">
    <property type="term" value="F:DNA binding"/>
    <property type="evidence" value="ECO:0007669"/>
    <property type="project" value="InterPro"/>
</dbReference>